<name>A0A8J6JEC9_9FIRM</name>
<protein>
    <submittedName>
        <fullName evidence="1">Uncharacterized protein</fullName>
    </submittedName>
</protein>
<comment type="caution">
    <text evidence="1">The sequence shown here is derived from an EMBL/GenBank/DDBJ whole genome shotgun (WGS) entry which is preliminary data.</text>
</comment>
<dbReference type="EMBL" id="JACOPP010000009">
    <property type="protein sequence ID" value="MBC5733689.1"/>
    <property type="molecule type" value="Genomic_DNA"/>
</dbReference>
<accession>A0A8J6JEC9</accession>
<sequence length="79" mass="9357">MKRIKYACLAQTIHFALKDDVSHEEAVNLVKREAEAYRQGLDRRKIRYRVEEELTQPDGSILLRLRRQYNAYPCGDYLA</sequence>
<evidence type="ECO:0000313" key="1">
    <source>
        <dbReference type="EMBL" id="MBC5733689.1"/>
    </source>
</evidence>
<reference evidence="1" key="1">
    <citation type="submission" date="2020-08" db="EMBL/GenBank/DDBJ databases">
        <title>Genome public.</title>
        <authorList>
            <person name="Liu C."/>
            <person name="Sun Q."/>
        </authorList>
    </citation>
    <scope>NUCLEOTIDE SEQUENCE</scope>
    <source>
        <strain evidence="1">NSJ-51</strain>
    </source>
</reference>
<dbReference type="Proteomes" id="UP000661435">
    <property type="component" value="Unassembled WGS sequence"/>
</dbReference>
<keyword evidence="2" id="KW-1185">Reference proteome</keyword>
<dbReference type="RefSeq" id="WP_186907581.1">
    <property type="nucleotide sequence ID" value="NZ_JACOPP010000009.1"/>
</dbReference>
<gene>
    <name evidence="1" type="ORF">H8S57_08090</name>
</gene>
<dbReference type="AlphaFoldDB" id="A0A8J6JEC9"/>
<proteinExistence type="predicted"/>
<organism evidence="1 2">
    <name type="scientific">Lawsonibacter hominis</name>
    <dbReference type="NCBI Taxonomy" id="2763053"/>
    <lineage>
        <taxon>Bacteria</taxon>
        <taxon>Bacillati</taxon>
        <taxon>Bacillota</taxon>
        <taxon>Clostridia</taxon>
        <taxon>Eubacteriales</taxon>
        <taxon>Oscillospiraceae</taxon>
        <taxon>Lawsonibacter</taxon>
    </lineage>
</organism>
<evidence type="ECO:0000313" key="2">
    <source>
        <dbReference type="Proteomes" id="UP000661435"/>
    </source>
</evidence>